<gene>
    <name evidence="2" type="ORF">QX51_05640</name>
</gene>
<dbReference type="EMBL" id="JWHR01000059">
    <property type="protein sequence ID" value="KHS57975.1"/>
    <property type="molecule type" value="Genomic_DNA"/>
</dbReference>
<keyword evidence="3" id="KW-1185">Reference proteome</keyword>
<feature type="transmembrane region" description="Helical" evidence="1">
    <location>
        <begin position="122"/>
        <end position="141"/>
    </location>
</feature>
<dbReference type="RefSeq" id="WP_039678924.1">
    <property type="nucleotide sequence ID" value="NZ_JAWGXO010000001.1"/>
</dbReference>
<name>A0A0B3WTR1_9FIRM</name>
<dbReference type="Proteomes" id="UP000031189">
    <property type="component" value="Unassembled WGS sequence"/>
</dbReference>
<dbReference type="InterPro" id="IPR014226">
    <property type="entry name" value="Spore_IM_YlbJ"/>
</dbReference>
<organism evidence="2 3">
    <name type="scientific">Terrisporobacter othiniensis</name>
    <dbReference type="NCBI Taxonomy" id="1577792"/>
    <lineage>
        <taxon>Bacteria</taxon>
        <taxon>Bacillati</taxon>
        <taxon>Bacillota</taxon>
        <taxon>Clostridia</taxon>
        <taxon>Peptostreptococcales</taxon>
        <taxon>Peptostreptococcaceae</taxon>
        <taxon>Terrisporobacter</taxon>
    </lineage>
</organism>
<evidence type="ECO:0000313" key="3">
    <source>
        <dbReference type="Proteomes" id="UP000031189"/>
    </source>
</evidence>
<feature type="transmembrane region" description="Helical" evidence="1">
    <location>
        <begin position="292"/>
        <end position="311"/>
    </location>
</feature>
<dbReference type="NCBIfam" id="TIGR02871">
    <property type="entry name" value="spore_ylbJ"/>
    <property type="match status" value="1"/>
</dbReference>
<dbReference type="AlphaFoldDB" id="A0A0B3WTR1"/>
<dbReference type="STRING" id="1577792.QX51_05640"/>
<keyword evidence="1" id="KW-1133">Transmembrane helix</keyword>
<feature type="transmembrane region" description="Helical" evidence="1">
    <location>
        <begin position="323"/>
        <end position="345"/>
    </location>
</feature>
<keyword evidence="1" id="KW-0472">Membrane</keyword>
<sequence>MNISKLTKYFLPKIIVLLLIIGIIIFPDDSIEAAQNGIHIWVNILMPSLLPFIIGANLIVSLKIVDIIGVIINPITQFIFNVSGKSALVFAISAVSGYPVGARLASDLRLNQDISQYEGQRLVSFCSTSGPLFIIGAVAVGMLNDAYLGYVMLICHYLGAITVGLLFRRYGKEKRERSNKTIINNIKSIINTPEKDGFFISFGNAVISGVNTLLAVGGFVIIFSVVFKILTLFNVIDGISYILCFFFSSLGMTKEVCSAFISGLFEITIGCNNVTSITYISEVIKASLCSFIIGFSGLSILAQCCSFIAKTDIKTSIYIFNKFLHGTFAALYTFLLYPISSNYLPVSNFSSIYNSIYNNNILNHYFYNFKIFLIITVIIYIIFNLYFLYITKD</sequence>
<feature type="transmembrane region" description="Helical" evidence="1">
    <location>
        <begin position="259"/>
        <end position="280"/>
    </location>
</feature>
<feature type="transmembrane region" description="Helical" evidence="1">
    <location>
        <begin position="197"/>
        <end position="223"/>
    </location>
</feature>
<feature type="transmembrane region" description="Helical" evidence="1">
    <location>
        <begin position="6"/>
        <end position="27"/>
    </location>
</feature>
<evidence type="ECO:0000313" key="2">
    <source>
        <dbReference type="EMBL" id="KHS57975.1"/>
    </source>
</evidence>
<feature type="transmembrane region" description="Helical" evidence="1">
    <location>
        <begin position="229"/>
        <end position="247"/>
    </location>
</feature>
<feature type="transmembrane region" description="Helical" evidence="1">
    <location>
        <begin position="365"/>
        <end position="389"/>
    </location>
</feature>
<feature type="transmembrane region" description="Helical" evidence="1">
    <location>
        <begin position="147"/>
        <end position="167"/>
    </location>
</feature>
<protein>
    <submittedName>
        <fullName evidence="2">Membrane protein</fullName>
    </submittedName>
</protein>
<feature type="transmembrane region" description="Helical" evidence="1">
    <location>
        <begin position="48"/>
        <end position="72"/>
    </location>
</feature>
<comment type="caution">
    <text evidence="2">The sequence shown here is derived from an EMBL/GenBank/DDBJ whole genome shotgun (WGS) entry which is preliminary data.</text>
</comment>
<dbReference type="OrthoDB" id="1645614at2"/>
<keyword evidence="1" id="KW-0812">Transmembrane</keyword>
<evidence type="ECO:0000256" key="1">
    <source>
        <dbReference type="SAM" id="Phobius"/>
    </source>
</evidence>
<reference evidence="2 3" key="1">
    <citation type="submission" date="2014-12" db="EMBL/GenBank/DDBJ databases">
        <title>Draft genome sequence of Terrisporobacter sp. 08-306576, isolated from the blood culture of a bacteremia patient.</title>
        <authorList>
            <person name="Lund L.C."/>
            <person name="Sydenham T.V."/>
            <person name="Hogh S.V."/>
            <person name="Skov M.N."/>
            <person name="Kemp M."/>
            <person name="Justesen U.S."/>
        </authorList>
    </citation>
    <scope>NUCLEOTIDE SEQUENCE [LARGE SCALE GENOMIC DNA]</scope>
    <source>
        <strain evidence="2 3">08-306576</strain>
    </source>
</reference>
<accession>A0A0B3WTR1</accession>
<proteinExistence type="predicted"/>